<gene>
    <name evidence="4" type="ORF">TI39_contig438g00002</name>
</gene>
<comment type="caution">
    <text evidence="4">The sequence shown here is derived from an EMBL/GenBank/DDBJ whole genome shotgun (WGS) entry which is preliminary data.</text>
</comment>
<evidence type="ECO:0000256" key="1">
    <source>
        <dbReference type="SAM" id="MobiDB-lite"/>
    </source>
</evidence>
<feature type="domain" description="Telomerase activating protein Est1-like N-terminal" evidence="3">
    <location>
        <begin position="40"/>
        <end position="154"/>
    </location>
</feature>
<feature type="domain" description="DNA/RNA-binding" evidence="2">
    <location>
        <begin position="167"/>
        <end position="455"/>
    </location>
</feature>
<dbReference type="OrthoDB" id="69928at2759"/>
<sequence>MLKEQDAPMQAVLDAFKSYRQLTETVAFSDFSRAEGSELRLWQAHVLGRKYFAKFWKPAQKQRAEFPVEARQIQRFFLSWLKHSERYYRNYITELNLASNGVVLQRIASQVEAKGDKATGESHGTSISSGLYQYASDSCHRTLGYLGDICRYRAEDKLDDTPNFGPAIGFYALAATFRPSSGLGHHQQAVIALQNKHHLRATYHLYRAITVEDPFPLAINNLQKEVEKTNAAWVKNTLIQKGPPNDPDASKNHLVGWFVRLHSMCYSGEEFAGHNELELEVLSRLTNVIKQRDLDGTLMRMIIINVAAQYTAGERFKNASDNMLFQQSYLYYFRFNLRTFTALLRVFYDDLRSKLSNMDDANDDDLTVKLTRISRSLLPCLRICNNWLATVVHIICGLATEESMAGSITQFWSSYARVVDLMAQAFPIWDLDDVANIGYMLVEDVDTIAFKPLMDDGGKTSKTWYDRTTGDPKPRCTDTDVVQASADVEMLQRVKDFLADGVEIASSDDGAPVYIRGTRIYHGSEQDIEPLVVQPMEYAPEPLAPPKCRSIQAQAAPKSKPKPISYASIAANGHAQQARPAQPLPKKAKTAKPQSRDDDLSRMVDDLVDDDEGNHPVTPPQQLACDPAVVSNGDGLAIMQDSLTDLNSSAPKYPHPPARSPIGFISRPTAALTPPGIRPTAYSTTGSMSPHHERMQSISRIWDSAPRSTSPAFPPGLPTGTLGASPAIGHPRIHSRVNSASSIRSRNSMAGNDSWGTLESAPRVIAEHAAVKTPYANGYSSVEQHGIANSMLFGAGGGLWSPAWEGTNRHASPPNGQGG</sequence>
<dbReference type="STRING" id="1047168.A0A0F4GLY8"/>
<reference evidence="4 5" key="1">
    <citation type="submission" date="2015-03" db="EMBL/GenBank/DDBJ databases">
        <title>RNA-seq based gene annotation and comparative genomics of four Zymoseptoria species reveal species-specific pathogenicity related genes and transposable element activity.</title>
        <authorList>
            <person name="Grandaubert J."/>
            <person name="Bhattacharyya A."/>
            <person name="Stukenbrock E.H."/>
        </authorList>
    </citation>
    <scope>NUCLEOTIDE SEQUENCE [LARGE SCALE GENOMIC DNA]</scope>
    <source>
        <strain evidence="4 5">Zb18110</strain>
    </source>
</reference>
<dbReference type="EMBL" id="LAFY01000430">
    <property type="protein sequence ID" value="KJX98082.1"/>
    <property type="molecule type" value="Genomic_DNA"/>
</dbReference>
<dbReference type="PANTHER" id="PTHR15696:SF36">
    <property type="entry name" value="NONSENSE-MEDIATED MRNA DECAY FACTOR"/>
    <property type="match status" value="1"/>
</dbReference>
<dbReference type="PANTHER" id="PTHR15696">
    <property type="entry name" value="SMG-7 SUPPRESSOR WITH MORPHOLOGICAL EFFECT ON GENITALIA PROTEIN 7"/>
    <property type="match status" value="1"/>
</dbReference>
<accession>A0A0F4GLY8</accession>
<feature type="region of interest" description="Disordered" evidence="1">
    <location>
        <begin position="572"/>
        <end position="600"/>
    </location>
</feature>
<organism evidence="4 5">
    <name type="scientific">Zymoseptoria brevis</name>
    <dbReference type="NCBI Taxonomy" id="1047168"/>
    <lineage>
        <taxon>Eukaryota</taxon>
        <taxon>Fungi</taxon>
        <taxon>Dikarya</taxon>
        <taxon>Ascomycota</taxon>
        <taxon>Pezizomycotina</taxon>
        <taxon>Dothideomycetes</taxon>
        <taxon>Dothideomycetidae</taxon>
        <taxon>Mycosphaerellales</taxon>
        <taxon>Mycosphaerellaceae</taxon>
        <taxon>Zymoseptoria</taxon>
    </lineage>
</organism>
<proteinExistence type="predicted"/>
<evidence type="ECO:0000259" key="2">
    <source>
        <dbReference type="Pfam" id="PF10373"/>
    </source>
</evidence>
<dbReference type="AlphaFoldDB" id="A0A0F4GLY8"/>
<dbReference type="InterPro" id="IPR011990">
    <property type="entry name" value="TPR-like_helical_dom_sf"/>
</dbReference>
<keyword evidence="5" id="KW-1185">Reference proteome</keyword>
<name>A0A0F4GLY8_9PEZI</name>
<evidence type="ECO:0000259" key="3">
    <source>
        <dbReference type="Pfam" id="PF10374"/>
    </source>
</evidence>
<dbReference type="SUPFAM" id="SSF48452">
    <property type="entry name" value="TPR-like"/>
    <property type="match status" value="1"/>
</dbReference>
<dbReference type="Pfam" id="PF10373">
    <property type="entry name" value="EST1_DNA_bind"/>
    <property type="match status" value="1"/>
</dbReference>
<dbReference type="InterPro" id="IPR018834">
    <property type="entry name" value="DNA/RNA-bd_Est1-type"/>
</dbReference>
<dbReference type="Pfam" id="PF10374">
    <property type="entry name" value="EST1"/>
    <property type="match status" value="1"/>
</dbReference>
<evidence type="ECO:0000313" key="5">
    <source>
        <dbReference type="Proteomes" id="UP000033647"/>
    </source>
</evidence>
<dbReference type="InterPro" id="IPR019458">
    <property type="entry name" value="Est1-like_N"/>
</dbReference>
<dbReference type="Proteomes" id="UP000033647">
    <property type="component" value="Unassembled WGS sequence"/>
</dbReference>
<feature type="region of interest" description="Disordered" evidence="1">
    <location>
        <begin position="606"/>
        <end position="625"/>
    </location>
</feature>
<evidence type="ECO:0000313" key="4">
    <source>
        <dbReference type="EMBL" id="KJX98082.1"/>
    </source>
</evidence>
<dbReference type="Gene3D" id="1.25.40.10">
    <property type="entry name" value="Tetratricopeptide repeat domain"/>
    <property type="match status" value="1"/>
</dbReference>
<dbReference type="InterPro" id="IPR045153">
    <property type="entry name" value="Est1/Ebs1-like"/>
</dbReference>
<protein>
    <submittedName>
        <fullName evidence="4">Telomerase activating protein est1</fullName>
    </submittedName>
</protein>